<dbReference type="EMBL" id="JBBPBM010000003">
    <property type="protein sequence ID" value="KAK8593705.1"/>
    <property type="molecule type" value="Genomic_DNA"/>
</dbReference>
<accession>A0ABR2G3T1</accession>
<gene>
    <name evidence="1" type="ORF">V6N12_045780</name>
</gene>
<evidence type="ECO:0000313" key="2">
    <source>
        <dbReference type="Proteomes" id="UP001472677"/>
    </source>
</evidence>
<name>A0ABR2G3T1_9ROSI</name>
<evidence type="ECO:0000313" key="1">
    <source>
        <dbReference type="EMBL" id="KAK8593705.1"/>
    </source>
</evidence>
<keyword evidence="2" id="KW-1185">Reference proteome</keyword>
<sequence length="265" mass="30086">MADIALLMAKLQCSEEDLDGMDPIQFEEDHHVEGSDKWLVRKCSLLPEGDVPEFQYGSWLKVETTRPNQDKAKKLRTGIVFTKPVEPAMVRERSALAISTQNGDRGKGEVRAHPIQKARSGYMGVRIVKAYTWAPRRLEVFSEAKIDVCLPLGPFHGCHDWLQQVIDVVDPDIFILLVMLLWNMWNRRNKWTHDAKLVPARILVENTQTLLLDLAAARSIPLHHPPHTRSLIWSCVHSAETTEACAFARGIDMAVVNNWPNVIIE</sequence>
<reference evidence="1 2" key="1">
    <citation type="journal article" date="2024" name="G3 (Bethesda)">
        <title>Genome assembly of Hibiscus sabdariffa L. provides insights into metabolisms of medicinal natural products.</title>
        <authorList>
            <person name="Kim T."/>
        </authorList>
    </citation>
    <scope>NUCLEOTIDE SEQUENCE [LARGE SCALE GENOMIC DNA]</scope>
    <source>
        <strain evidence="1">TK-2024</strain>
        <tissue evidence="1">Old leaves</tissue>
    </source>
</reference>
<comment type="caution">
    <text evidence="1">The sequence shown here is derived from an EMBL/GenBank/DDBJ whole genome shotgun (WGS) entry which is preliminary data.</text>
</comment>
<proteinExistence type="predicted"/>
<dbReference type="Proteomes" id="UP001472677">
    <property type="component" value="Unassembled WGS sequence"/>
</dbReference>
<organism evidence="1 2">
    <name type="scientific">Hibiscus sabdariffa</name>
    <name type="common">roselle</name>
    <dbReference type="NCBI Taxonomy" id="183260"/>
    <lineage>
        <taxon>Eukaryota</taxon>
        <taxon>Viridiplantae</taxon>
        <taxon>Streptophyta</taxon>
        <taxon>Embryophyta</taxon>
        <taxon>Tracheophyta</taxon>
        <taxon>Spermatophyta</taxon>
        <taxon>Magnoliopsida</taxon>
        <taxon>eudicotyledons</taxon>
        <taxon>Gunneridae</taxon>
        <taxon>Pentapetalae</taxon>
        <taxon>rosids</taxon>
        <taxon>malvids</taxon>
        <taxon>Malvales</taxon>
        <taxon>Malvaceae</taxon>
        <taxon>Malvoideae</taxon>
        <taxon>Hibiscus</taxon>
    </lineage>
</organism>
<protein>
    <submittedName>
        <fullName evidence="1">Uncharacterized protein</fullName>
    </submittedName>
</protein>